<dbReference type="InterPro" id="IPR000608">
    <property type="entry name" value="UBC"/>
</dbReference>
<evidence type="ECO:0000313" key="7">
    <source>
        <dbReference type="EMBL" id="KAL0489885.1"/>
    </source>
</evidence>
<dbReference type="InterPro" id="IPR050113">
    <property type="entry name" value="Ub_conjugating_enzyme"/>
</dbReference>
<evidence type="ECO:0000259" key="6">
    <source>
        <dbReference type="PROSITE" id="PS50127"/>
    </source>
</evidence>
<feature type="compositionally biased region" description="Acidic residues" evidence="5">
    <location>
        <begin position="186"/>
        <end position="223"/>
    </location>
</feature>
<dbReference type="PROSITE" id="PS50127">
    <property type="entry name" value="UBC_2"/>
    <property type="match status" value="1"/>
</dbReference>
<comment type="similarity">
    <text evidence="4">Belongs to the ubiquitin-conjugating enzyme family.</text>
</comment>
<reference evidence="7 8" key="1">
    <citation type="submission" date="2024-03" db="EMBL/GenBank/DDBJ databases">
        <title>The Acrasis kona genome and developmental transcriptomes reveal deep origins of eukaryotic multicellular pathways.</title>
        <authorList>
            <person name="Sheikh S."/>
            <person name="Fu C.-J."/>
            <person name="Brown M.W."/>
            <person name="Baldauf S.L."/>
        </authorList>
    </citation>
    <scope>NUCLEOTIDE SEQUENCE [LARGE SCALE GENOMIC DNA]</scope>
    <source>
        <strain evidence="7 8">ATCC MYA-3509</strain>
    </source>
</reference>
<dbReference type="Gene3D" id="3.10.110.10">
    <property type="entry name" value="Ubiquitin Conjugating Enzyme"/>
    <property type="match status" value="1"/>
</dbReference>
<protein>
    <submittedName>
        <fullName evidence="7">Ubiquitin conjugating enzyme E2</fullName>
    </submittedName>
</protein>
<evidence type="ECO:0000256" key="3">
    <source>
        <dbReference type="PROSITE-ProRule" id="PRU10133"/>
    </source>
</evidence>
<evidence type="ECO:0000313" key="8">
    <source>
        <dbReference type="Proteomes" id="UP001431209"/>
    </source>
</evidence>
<keyword evidence="2 4" id="KW-0833">Ubl conjugation pathway</keyword>
<evidence type="ECO:0000256" key="4">
    <source>
        <dbReference type="RuleBase" id="RU362109"/>
    </source>
</evidence>
<proteinExistence type="inferred from homology"/>
<evidence type="ECO:0000256" key="1">
    <source>
        <dbReference type="ARBA" id="ARBA00022679"/>
    </source>
</evidence>
<dbReference type="AlphaFoldDB" id="A0AAW2ZM80"/>
<evidence type="ECO:0000256" key="2">
    <source>
        <dbReference type="ARBA" id="ARBA00022786"/>
    </source>
</evidence>
<dbReference type="Pfam" id="PF00179">
    <property type="entry name" value="UQ_con"/>
    <property type="match status" value="1"/>
</dbReference>
<feature type="active site" description="Glycyl thioester intermediate" evidence="3">
    <location>
        <position position="87"/>
    </location>
</feature>
<comment type="caution">
    <text evidence="7">The sequence shown here is derived from an EMBL/GenBank/DDBJ whole genome shotgun (WGS) entry which is preliminary data.</text>
</comment>
<organism evidence="7 8">
    <name type="scientific">Acrasis kona</name>
    <dbReference type="NCBI Taxonomy" id="1008807"/>
    <lineage>
        <taxon>Eukaryota</taxon>
        <taxon>Discoba</taxon>
        <taxon>Heterolobosea</taxon>
        <taxon>Tetramitia</taxon>
        <taxon>Eutetramitia</taxon>
        <taxon>Acrasidae</taxon>
        <taxon>Acrasis</taxon>
    </lineage>
</organism>
<dbReference type="SUPFAM" id="SSF54495">
    <property type="entry name" value="UBC-like"/>
    <property type="match status" value="1"/>
</dbReference>
<keyword evidence="8" id="KW-1185">Reference proteome</keyword>
<dbReference type="GO" id="GO:0016740">
    <property type="term" value="F:transferase activity"/>
    <property type="evidence" value="ECO:0007669"/>
    <property type="project" value="UniProtKB-KW"/>
</dbReference>
<name>A0AAW2ZM80_9EUKA</name>
<dbReference type="FunFam" id="3.10.110.10:FF:000051">
    <property type="entry name" value="ubiquitin-conjugating enzyme E2 R2-like"/>
    <property type="match status" value="1"/>
</dbReference>
<dbReference type="EMBL" id="JAOPGA020001611">
    <property type="protein sequence ID" value="KAL0489885.1"/>
    <property type="molecule type" value="Genomic_DNA"/>
</dbReference>
<keyword evidence="1" id="KW-0808">Transferase</keyword>
<dbReference type="PROSITE" id="PS00183">
    <property type="entry name" value="UBC_1"/>
    <property type="match status" value="1"/>
</dbReference>
<evidence type="ECO:0000256" key="5">
    <source>
        <dbReference type="SAM" id="MobiDB-lite"/>
    </source>
</evidence>
<sequence length="223" mass="25464">MQASQKLLQNQLKTMLKEPVEGFKVELCDDSDIYKWRCYIQGPPDTPYQGGIFQQKWSFQSYPFEPPTLTFTSGFWHPNVESNGKVCISILHAPGEDEMSGERPEERWNPTQTPETILLSIISLLSDPNIFSPANVDAGVEYRDKREAFKVRVKKLIEKANAALPSDFEMPKPKKIEVPSTPIDNGDYDFEIEEDDSYEEDVEEEEEDDLSGDDGEDEEADDE</sequence>
<keyword evidence="4" id="KW-0067">ATP-binding</keyword>
<dbReference type="InterPro" id="IPR016135">
    <property type="entry name" value="UBQ-conjugating_enzyme/RWD"/>
</dbReference>
<dbReference type="GO" id="GO:0005524">
    <property type="term" value="F:ATP binding"/>
    <property type="evidence" value="ECO:0007669"/>
    <property type="project" value="UniProtKB-UniRule"/>
</dbReference>
<gene>
    <name evidence="7" type="ORF">AKO1_006022</name>
</gene>
<dbReference type="PANTHER" id="PTHR24067">
    <property type="entry name" value="UBIQUITIN-CONJUGATING ENZYME E2"/>
    <property type="match status" value="1"/>
</dbReference>
<keyword evidence="4" id="KW-0547">Nucleotide-binding</keyword>
<dbReference type="SMART" id="SM00212">
    <property type="entry name" value="UBCc"/>
    <property type="match status" value="1"/>
</dbReference>
<feature type="region of interest" description="Disordered" evidence="5">
    <location>
        <begin position="167"/>
        <end position="223"/>
    </location>
</feature>
<dbReference type="Proteomes" id="UP001431209">
    <property type="component" value="Unassembled WGS sequence"/>
</dbReference>
<dbReference type="InterPro" id="IPR023313">
    <property type="entry name" value="UBQ-conjugating_AS"/>
</dbReference>
<feature type="domain" description="UBC core" evidence="6">
    <location>
        <begin position="3"/>
        <end position="162"/>
    </location>
</feature>
<accession>A0AAW2ZM80</accession>